<dbReference type="PROSITE" id="PS00166">
    <property type="entry name" value="ENOYL_COA_HYDRATASE"/>
    <property type="match status" value="1"/>
</dbReference>
<dbReference type="InterPro" id="IPR045002">
    <property type="entry name" value="Ech1-like"/>
</dbReference>
<protein>
    <submittedName>
        <fullName evidence="3">Crotonase/enoyl-CoA hydratase family protein</fullName>
    </submittedName>
</protein>
<evidence type="ECO:0000256" key="2">
    <source>
        <dbReference type="RuleBase" id="RU003707"/>
    </source>
</evidence>
<keyword evidence="4" id="KW-1185">Reference proteome</keyword>
<dbReference type="NCBIfam" id="NF005699">
    <property type="entry name" value="PRK07509.1"/>
    <property type="match status" value="1"/>
</dbReference>
<dbReference type="CDD" id="cd06558">
    <property type="entry name" value="crotonase-like"/>
    <property type="match status" value="1"/>
</dbReference>
<evidence type="ECO:0000313" key="4">
    <source>
        <dbReference type="Proteomes" id="UP001195903"/>
    </source>
</evidence>
<comment type="caution">
    <text evidence="3">The sequence shown here is derived from an EMBL/GenBank/DDBJ whole genome shotgun (WGS) entry which is preliminary data.</text>
</comment>
<dbReference type="EMBL" id="JAHEPS010000002">
    <property type="protein sequence ID" value="MBT1444180.1"/>
    <property type="molecule type" value="Genomic_DNA"/>
</dbReference>
<comment type="similarity">
    <text evidence="1 2">Belongs to the enoyl-CoA hydratase/isomerase family.</text>
</comment>
<name>A0ABS5V177_9GAMM</name>
<dbReference type="Pfam" id="PF00378">
    <property type="entry name" value="ECH_1"/>
    <property type="match status" value="1"/>
</dbReference>
<evidence type="ECO:0000313" key="3">
    <source>
        <dbReference type="EMBL" id="MBT1444180.1"/>
    </source>
</evidence>
<sequence>MTTQQSADLPSQKSDATRALVTLERRDGIALVTLNRPDKFNALNYAMFRQLCAVQRTIAADRSLRVVILQGAGGNFSAGLDIASVTAKPSQVLGLLAKWLPGNANLAQRVSIGWTRLPLPVIAVIEGYCYGGGMQIALGADVRIASANAKLSVMEAKWGLVPDMAGLASLRAIMPKDKALELTMTARVLDGAEALNLGLVTRLADAPFEEACLLANELKNRSPDALAAIKHSTHKSWSASLRALLARESWYQIRLLFGSNFRIAASRERGKTDKAYRPRQRFW</sequence>
<dbReference type="SUPFAM" id="SSF52096">
    <property type="entry name" value="ClpP/crotonase"/>
    <property type="match status" value="1"/>
</dbReference>
<organism evidence="3 4">
    <name type="scientific">Shewanella jiangmenensis</name>
    <dbReference type="NCBI Taxonomy" id="2837387"/>
    <lineage>
        <taxon>Bacteria</taxon>
        <taxon>Pseudomonadati</taxon>
        <taxon>Pseudomonadota</taxon>
        <taxon>Gammaproteobacteria</taxon>
        <taxon>Alteromonadales</taxon>
        <taxon>Shewanellaceae</taxon>
        <taxon>Shewanella</taxon>
    </lineage>
</organism>
<dbReference type="Gene3D" id="3.90.226.10">
    <property type="entry name" value="2-enoyl-CoA Hydratase, Chain A, domain 1"/>
    <property type="match status" value="1"/>
</dbReference>
<gene>
    <name evidence="3" type="ORF">KJI95_06530</name>
</gene>
<dbReference type="RefSeq" id="WP_214506382.1">
    <property type="nucleotide sequence ID" value="NZ_JAHEPS010000002.1"/>
</dbReference>
<dbReference type="PANTHER" id="PTHR43149">
    <property type="entry name" value="ENOYL-COA HYDRATASE"/>
    <property type="match status" value="1"/>
</dbReference>
<proteinExistence type="inferred from homology"/>
<evidence type="ECO:0000256" key="1">
    <source>
        <dbReference type="ARBA" id="ARBA00005254"/>
    </source>
</evidence>
<reference evidence="3 4" key="1">
    <citation type="submission" date="2021-05" db="EMBL/GenBank/DDBJ databases">
        <title>Shewanella sp. JM162201.</title>
        <authorList>
            <person name="Xu S."/>
            <person name="Li A."/>
        </authorList>
    </citation>
    <scope>NUCLEOTIDE SEQUENCE [LARGE SCALE GENOMIC DNA]</scope>
    <source>
        <strain evidence="3 4">JM162201</strain>
    </source>
</reference>
<dbReference type="PANTHER" id="PTHR43149:SF1">
    <property type="entry name" value="DELTA(3,5)-DELTA(2,4)-DIENOYL-COA ISOMERASE, MITOCHONDRIAL"/>
    <property type="match status" value="1"/>
</dbReference>
<accession>A0ABS5V177</accession>
<dbReference type="InterPro" id="IPR001753">
    <property type="entry name" value="Enoyl-CoA_hydra/iso"/>
</dbReference>
<dbReference type="InterPro" id="IPR029045">
    <property type="entry name" value="ClpP/crotonase-like_dom_sf"/>
</dbReference>
<dbReference type="InterPro" id="IPR018376">
    <property type="entry name" value="Enoyl-CoA_hyd/isom_CS"/>
</dbReference>
<dbReference type="Proteomes" id="UP001195903">
    <property type="component" value="Unassembled WGS sequence"/>
</dbReference>